<dbReference type="PANTHER" id="PTHR43581:SF2">
    <property type="entry name" value="EXCINUCLEASE ATPASE SUBUNIT"/>
    <property type="match status" value="1"/>
</dbReference>
<dbReference type="PANTHER" id="PTHR43581">
    <property type="entry name" value="ATP/GTP PHOSPHATASE"/>
    <property type="match status" value="1"/>
</dbReference>
<dbReference type="InterPro" id="IPR051396">
    <property type="entry name" value="Bact_Antivir_Def_Nuclease"/>
</dbReference>
<dbReference type="EMBL" id="CP043046">
    <property type="protein sequence ID" value="QEI06284.1"/>
    <property type="molecule type" value="Genomic_DNA"/>
</dbReference>
<evidence type="ECO:0000259" key="1">
    <source>
        <dbReference type="Pfam" id="PF13304"/>
    </source>
</evidence>
<name>A0A5C0AXK3_9BURK</name>
<dbReference type="Pfam" id="PF13304">
    <property type="entry name" value="AAA_21"/>
    <property type="match status" value="1"/>
</dbReference>
<evidence type="ECO:0000313" key="3">
    <source>
        <dbReference type="EMBL" id="QEI06284.1"/>
    </source>
</evidence>
<dbReference type="AlphaFoldDB" id="A0A5C0AXK3"/>
<accession>A0A5C0AXK3</accession>
<feature type="domain" description="Rad50/SbcC-type AAA" evidence="2">
    <location>
        <begin position="18"/>
        <end position="85"/>
    </location>
</feature>
<dbReference type="GO" id="GO:0016887">
    <property type="term" value="F:ATP hydrolysis activity"/>
    <property type="evidence" value="ECO:0007669"/>
    <property type="project" value="InterPro"/>
</dbReference>
<sequence>MVSLKGEVVSVKISNICLRNYRGFKFFDMHLDSRLTVIVGENGAGKSSLIDAFRLLIWSYIRYFSPEAKYVRRPKLVKSDVYGKSSKHCYVYGSMEGNSIDGWGDEDFPNWIGGFGCVFKGGRTSWVDMELGGDALLKKFDLDLHELGKLIDPDVRLGNLDVVNLPVICFFDVNRLWVRRRGSRKLPVGSSRLSGYDGALNNNSRLFDVNYFIEIMLEKKDVNSSVYDYMSVVSGAVLHVTGWHSVWGKDLALYYHRGGVYLSFSQLGAGLQSLVLMVSELAVRCLLLNPHYGKNALDKIDGIVLVDEIDLHLHPGLQQTVLIRMQECFPCVQFIVTTHSPQVLTSVDRECIRVIESFSSPDSGERETGLREVEYQTKGVASSELLSQIMGVRPVPDVKEATWLDEYQALVQQGLWLSKKGVELRNKLDNHFGEGHPVILECERMIRLQDFKIKISKKREGKS</sequence>
<dbReference type="GO" id="GO:0005524">
    <property type="term" value="F:ATP binding"/>
    <property type="evidence" value="ECO:0007669"/>
    <property type="project" value="InterPro"/>
</dbReference>
<feature type="domain" description="ATPase AAA-type core" evidence="1">
    <location>
        <begin position="216"/>
        <end position="344"/>
    </location>
</feature>
<keyword evidence="4" id="KW-1185">Reference proteome</keyword>
<dbReference type="InterPro" id="IPR027417">
    <property type="entry name" value="P-loop_NTPase"/>
</dbReference>
<evidence type="ECO:0000259" key="2">
    <source>
        <dbReference type="Pfam" id="PF13476"/>
    </source>
</evidence>
<dbReference type="SUPFAM" id="SSF52540">
    <property type="entry name" value="P-loop containing nucleoside triphosphate hydrolases"/>
    <property type="match status" value="1"/>
</dbReference>
<dbReference type="OrthoDB" id="8685799at2"/>
<dbReference type="InterPro" id="IPR003959">
    <property type="entry name" value="ATPase_AAA_core"/>
</dbReference>
<dbReference type="KEGG" id="pacr:FXN63_10890"/>
<dbReference type="Pfam" id="PF13476">
    <property type="entry name" value="AAA_23"/>
    <property type="match status" value="1"/>
</dbReference>
<proteinExistence type="predicted"/>
<evidence type="ECO:0000313" key="4">
    <source>
        <dbReference type="Proteomes" id="UP000325161"/>
    </source>
</evidence>
<dbReference type="Gene3D" id="3.40.50.300">
    <property type="entry name" value="P-loop containing nucleotide triphosphate hydrolases"/>
    <property type="match status" value="2"/>
</dbReference>
<reference evidence="3 4" key="1">
    <citation type="submission" date="2019-08" db="EMBL/GenBank/DDBJ databases">
        <title>Amphibian skin-associated Pigmentiphaga: genome sequence and occurrence across geography and hosts.</title>
        <authorList>
            <person name="Bletz M.C."/>
            <person name="Bunk B."/>
            <person name="Sproeer C."/>
            <person name="Biwer P."/>
            <person name="Reiter S."/>
            <person name="Rabemananjara F.C.E."/>
            <person name="Schulz S."/>
            <person name="Overmann J."/>
            <person name="Vences M."/>
        </authorList>
    </citation>
    <scope>NUCLEOTIDE SEQUENCE [LARGE SCALE GENOMIC DNA]</scope>
    <source>
        <strain evidence="3 4">Mada1488</strain>
    </source>
</reference>
<gene>
    <name evidence="3" type="ORF">FXN63_10890</name>
</gene>
<protein>
    <submittedName>
        <fullName evidence="3">AAA family ATPase</fullName>
    </submittedName>
</protein>
<dbReference type="InterPro" id="IPR038729">
    <property type="entry name" value="Rad50/SbcC_AAA"/>
</dbReference>
<dbReference type="Proteomes" id="UP000325161">
    <property type="component" value="Chromosome"/>
</dbReference>
<organism evidence="3 4">
    <name type="scientific">Pigmentiphaga aceris</name>
    <dbReference type="NCBI Taxonomy" id="1940612"/>
    <lineage>
        <taxon>Bacteria</taxon>
        <taxon>Pseudomonadati</taxon>
        <taxon>Pseudomonadota</taxon>
        <taxon>Betaproteobacteria</taxon>
        <taxon>Burkholderiales</taxon>
        <taxon>Alcaligenaceae</taxon>
        <taxon>Pigmentiphaga</taxon>
    </lineage>
</organism>